<dbReference type="CDD" id="cd00833">
    <property type="entry name" value="PKS"/>
    <property type="match status" value="1"/>
</dbReference>
<dbReference type="GO" id="GO:0005506">
    <property type="term" value="F:iron ion binding"/>
    <property type="evidence" value="ECO:0007669"/>
    <property type="project" value="InterPro"/>
</dbReference>
<evidence type="ECO:0000259" key="12">
    <source>
        <dbReference type="PROSITE" id="PS52019"/>
    </source>
</evidence>
<evidence type="ECO:0000256" key="1">
    <source>
        <dbReference type="ARBA" id="ARBA00022450"/>
    </source>
</evidence>
<dbReference type="Gene3D" id="1.10.630.10">
    <property type="entry name" value="Cytochrome P450"/>
    <property type="match status" value="1"/>
</dbReference>
<dbReference type="GO" id="GO:0020037">
    <property type="term" value="F:heme binding"/>
    <property type="evidence" value="ECO:0007669"/>
    <property type="project" value="InterPro"/>
</dbReference>
<evidence type="ECO:0000313" key="13">
    <source>
        <dbReference type="EMBL" id="CAF9903936.1"/>
    </source>
</evidence>
<dbReference type="InterPro" id="IPR014031">
    <property type="entry name" value="Ketoacyl_synth_C"/>
</dbReference>
<dbReference type="SMART" id="SM00827">
    <property type="entry name" value="PKS_AT"/>
    <property type="match status" value="1"/>
</dbReference>
<dbReference type="InterPro" id="IPR001128">
    <property type="entry name" value="Cyt_P450"/>
</dbReference>
<feature type="active site" description="Proton acceptor; for dehydratase activity" evidence="8">
    <location>
        <position position="984"/>
    </location>
</feature>
<feature type="region of interest" description="C-terminal hotdog fold" evidence="8">
    <location>
        <begin position="1087"/>
        <end position="1225"/>
    </location>
</feature>
<keyword evidence="7" id="KW-0349">Heme</keyword>
<feature type="domain" description="PKS/mFAS DH" evidence="12">
    <location>
        <begin position="952"/>
        <end position="1225"/>
    </location>
</feature>
<evidence type="ECO:0000256" key="7">
    <source>
        <dbReference type="PIRSR" id="PIRSR602401-1"/>
    </source>
</evidence>
<dbReference type="Pfam" id="PF00067">
    <property type="entry name" value="p450"/>
    <property type="match status" value="1"/>
</dbReference>
<dbReference type="SUPFAM" id="SSF53901">
    <property type="entry name" value="Thiolase-like"/>
    <property type="match status" value="1"/>
</dbReference>
<dbReference type="SMART" id="SM01294">
    <property type="entry name" value="PKS_PP_betabranch"/>
    <property type="match status" value="1"/>
</dbReference>
<dbReference type="InterPro" id="IPR016039">
    <property type="entry name" value="Thiolase-like"/>
</dbReference>
<feature type="region of interest" description="Disordered" evidence="9">
    <location>
        <begin position="1"/>
        <end position="29"/>
    </location>
</feature>
<keyword evidence="1" id="KW-0596">Phosphopantetheine</keyword>
<feature type="binding site" description="axial binding residue" evidence="7">
    <location>
        <position position="2181"/>
    </location>
    <ligand>
        <name>heme</name>
        <dbReference type="ChEBI" id="CHEBI:30413"/>
    </ligand>
    <ligandPart>
        <name>Fe</name>
        <dbReference type="ChEBI" id="CHEBI:18248"/>
    </ligandPart>
</feature>
<dbReference type="SUPFAM" id="SSF51735">
    <property type="entry name" value="NAD(P)-binding Rossmann-fold domains"/>
    <property type="match status" value="2"/>
</dbReference>
<dbReference type="SUPFAM" id="SSF47336">
    <property type="entry name" value="ACP-like"/>
    <property type="match status" value="1"/>
</dbReference>
<dbReference type="EMBL" id="CAJPDS010000002">
    <property type="protein sequence ID" value="CAF9903936.1"/>
    <property type="molecule type" value="Genomic_DNA"/>
</dbReference>
<keyword evidence="7" id="KW-0479">Metal-binding</keyword>
<keyword evidence="5" id="KW-0511">Multifunctional enzyme</keyword>
<dbReference type="PANTHER" id="PTHR43775:SF22">
    <property type="entry name" value="SYNTHASE, PUTATIVE (JCVI)-RELATED"/>
    <property type="match status" value="1"/>
</dbReference>
<feature type="region of interest" description="N-terminal hotdog fold" evidence="8">
    <location>
        <begin position="952"/>
        <end position="1071"/>
    </location>
</feature>
<dbReference type="Gene3D" id="3.10.129.110">
    <property type="entry name" value="Polyketide synthase dehydratase"/>
    <property type="match status" value="1"/>
</dbReference>
<dbReference type="InterPro" id="IPR018201">
    <property type="entry name" value="Ketoacyl_synth_AS"/>
</dbReference>
<keyword evidence="7" id="KW-0408">Iron</keyword>
<dbReference type="GO" id="GO:0004497">
    <property type="term" value="F:monooxygenase activity"/>
    <property type="evidence" value="ECO:0007669"/>
    <property type="project" value="InterPro"/>
</dbReference>
<dbReference type="InterPro" id="IPR054514">
    <property type="entry name" value="RhiE-like_linker"/>
</dbReference>
<dbReference type="GO" id="GO:0016705">
    <property type="term" value="F:oxidoreductase activity, acting on paired donors, with incorporation or reduction of molecular oxygen"/>
    <property type="evidence" value="ECO:0007669"/>
    <property type="project" value="InterPro"/>
</dbReference>
<dbReference type="InterPro" id="IPR020807">
    <property type="entry name" value="PKS_DH"/>
</dbReference>
<dbReference type="Gene3D" id="3.30.70.3290">
    <property type="match status" value="1"/>
</dbReference>
<dbReference type="InterPro" id="IPR016035">
    <property type="entry name" value="Acyl_Trfase/lysoPLipase"/>
</dbReference>
<dbReference type="PRINTS" id="PR00463">
    <property type="entry name" value="EP450I"/>
</dbReference>
<dbReference type="CDD" id="cd11065">
    <property type="entry name" value="CYP64-like"/>
    <property type="match status" value="1"/>
</dbReference>
<dbReference type="GO" id="GO:0006633">
    <property type="term" value="P:fatty acid biosynthetic process"/>
    <property type="evidence" value="ECO:0007669"/>
    <property type="project" value="InterPro"/>
</dbReference>
<evidence type="ECO:0000259" key="10">
    <source>
        <dbReference type="PROSITE" id="PS50075"/>
    </source>
</evidence>
<organism evidence="13 14">
    <name type="scientific">Heterodermia speciosa</name>
    <dbReference type="NCBI Taxonomy" id="116794"/>
    <lineage>
        <taxon>Eukaryota</taxon>
        <taxon>Fungi</taxon>
        <taxon>Dikarya</taxon>
        <taxon>Ascomycota</taxon>
        <taxon>Pezizomycotina</taxon>
        <taxon>Lecanoromycetes</taxon>
        <taxon>OSLEUM clade</taxon>
        <taxon>Lecanoromycetidae</taxon>
        <taxon>Caliciales</taxon>
        <taxon>Physciaceae</taxon>
        <taxon>Heterodermia</taxon>
    </lineage>
</organism>
<dbReference type="InterPro" id="IPR002401">
    <property type="entry name" value="Cyt_P450_E_grp-I"/>
</dbReference>
<keyword evidence="3" id="KW-0808">Transferase</keyword>
<dbReference type="InterPro" id="IPR036396">
    <property type="entry name" value="Cyt_P450_sf"/>
</dbReference>
<dbReference type="InterPro" id="IPR042104">
    <property type="entry name" value="PKS_dehydratase_sf"/>
</dbReference>
<dbReference type="GO" id="GO:0004312">
    <property type="term" value="F:fatty acid synthase activity"/>
    <property type="evidence" value="ECO:0007669"/>
    <property type="project" value="TreeGrafter"/>
</dbReference>
<dbReference type="PROSITE" id="PS52004">
    <property type="entry name" value="KS3_2"/>
    <property type="match status" value="1"/>
</dbReference>
<dbReference type="OrthoDB" id="5334845at2759"/>
<proteinExistence type="predicted"/>
<dbReference type="Pfam" id="PF00698">
    <property type="entry name" value="Acyl_transf_1"/>
    <property type="match status" value="1"/>
</dbReference>
<dbReference type="InterPro" id="IPR013968">
    <property type="entry name" value="PKS_KR"/>
</dbReference>
<evidence type="ECO:0000256" key="3">
    <source>
        <dbReference type="ARBA" id="ARBA00022679"/>
    </source>
</evidence>
<dbReference type="InterPro" id="IPR006162">
    <property type="entry name" value="Ppantetheine_attach_site"/>
</dbReference>
<name>A0A8H3EJ66_9LECA</name>
<dbReference type="InterPro" id="IPR057326">
    <property type="entry name" value="KR_dom"/>
</dbReference>
<feature type="region of interest" description="Disordered" evidence="9">
    <location>
        <begin position="1675"/>
        <end position="1713"/>
    </location>
</feature>
<comment type="cofactor">
    <cofactor evidence="7">
        <name>heme</name>
        <dbReference type="ChEBI" id="CHEBI:30413"/>
    </cofactor>
</comment>
<dbReference type="SUPFAM" id="SSF48264">
    <property type="entry name" value="Cytochrome P450"/>
    <property type="match status" value="1"/>
</dbReference>
<reference evidence="13" key="1">
    <citation type="submission" date="2021-03" db="EMBL/GenBank/DDBJ databases">
        <authorList>
            <person name="Tagirdzhanova G."/>
        </authorList>
    </citation>
    <scope>NUCLEOTIDE SEQUENCE</scope>
</reference>
<dbReference type="InterPro" id="IPR009081">
    <property type="entry name" value="PP-bd_ACP"/>
</dbReference>
<dbReference type="PROSITE" id="PS50075">
    <property type="entry name" value="CARRIER"/>
    <property type="match status" value="1"/>
</dbReference>
<dbReference type="InterPro" id="IPR014030">
    <property type="entry name" value="Ketoacyl_synth_N"/>
</dbReference>
<dbReference type="SUPFAM" id="SSF52151">
    <property type="entry name" value="FabD/lysophospholipase-like"/>
    <property type="match status" value="1"/>
</dbReference>
<dbReference type="InterPro" id="IPR036736">
    <property type="entry name" value="ACP-like_sf"/>
</dbReference>
<dbReference type="Gene3D" id="1.10.1200.10">
    <property type="entry name" value="ACP-like"/>
    <property type="match status" value="1"/>
</dbReference>
<comment type="caution">
    <text evidence="13">The sequence shown here is derived from an EMBL/GenBank/DDBJ whole genome shotgun (WGS) entry which is preliminary data.</text>
</comment>
<dbReference type="Pfam" id="PF08659">
    <property type="entry name" value="KR"/>
    <property type="match status" value="1"/>
</dbReference>
<dbReference type="InterPro" id="IPR020806">
    <property type="entry name" value="PKS_PP-bd"/>
</dbReference>
<feature type="active site" description="Proton donor; for dehydratase activity" evidence="8">
    <location>
        <position position="1146"/>
    </location>
</feature>
<evidence type="ECO:0000256" key="2">
    <source>
        <dbReference type="ARBA" id="ARBA00022553"/>
    </source>
</evidence>
<dbReference type="SMART" id="SM00822">
    <property type="entry name" value="PKS_KR"/>
    <property type="match status" value="1"/>
</dbReference>
<evidence type="ECO:0000256" key="6">
    <source>
        <dbReference type="ARBA" id="ARBA00038879"/>
    </source>
</evidence>
<dbReference type="PANTHER" id="PTHR43775">
    <property type="entry name" value="FATTY ACID SYNTHASE"/>
    <property type="match status" value="1"/>
</dbReference>
<protein>
    <recommendedName>
        <fullName evidence="6">6-methylsalicylic acid synthase</fullName>
        <ecNumber evidence="6">2.3.1.165</ecNumber>
    </recommendedName>
</protein>
<feature type="domain" description="Carrier" evidence="10">
    <location>
        <begin position="1716"/>
        <end position="1790"/>
    </location>
</feature>
<evidence type="ECO:0000256" key="8">
    <source>
        <dbReference type="PROSITE-ProRule" id="PRU01363"/>
    </source>
</evidence>
<dbReference type="GO" id="GO:0044550">
    <property type="term" value="P:secondary metabolite biosynthetic process"/>
    <property type="evidence" value="ECO:0007669"/>
    <property type="project" value="TreeGrafter"/>
</dbReference>
<dbReference type="CDD" id="cd05274">
    <property type="entry name" value="KR_FAS_SDR_x"/>
    <property type="match status" value="1"/>
</dbReference>
<dbReference type="SMART" id="SM00826">
    <property type="entry name" value="PKS_DH"/>
    <property type="match status" value="1"/>
</dbReference>
<dbReference type="Gene3D" id="3.40.50.720">
    <property type="entry name" value="NAD(P)-binding Rossmann-like Domain"/>
    <property type="match status" value="1"/>
</dbReference>
<dbReference type="Pfam" id="PF21089">
    <property type="entry name" value="PKS_DH_N"/>
    <property type="match status" value="1"/>
</dbReference>
<dbReference type="InterPro" id="IPR036291">
    <property type="entry name" value="NAD(P)-bd_dom_sf"/>
</dbReference>
<evidence type="ECO:0000259" key="11">
    <source>
        <dbReference type="PROSITE" id="PS52004"/>
    </source>
</evidence>
<dbReference type="PROSITE" id="PS00012">
    <property type="entry name" value="PHOSPHOPANTETHEINE"/>
    <property type="match status" value="1"/>
</dbReference>
<feature type="compositionally biased region" description="Basic and acidic residues" evidence="9">
    <location>
        <begin position="1701"/>
        <end position="1713"/>
    </location>
</feature>
<dbReference type="InterPro" id="IPR001227">
    <property type="entry name" value="Ac_transferase_dom_sf"/>
</dbReference>
<dbReference type="InterPro" id="IPR049900">
    <property type="entry name" value="PKS_mFAS_DH"/>
</dbReference>
<evidence type="ECO:0000256" key="5">
    <source>
        <dbReference type="ARBA" id="ARBA00023268"/>
    </source>
</evidence>
<dbReference type="GO" id="GO:0050641">
    <property type="term" value="F:6-methylsalicylic acid synthase activity"/>
    <property type="evidence" value="ECO:0007669"/>
    <property type="project" value="UniProtKB-EC"/>
</dbReference>
<dbReference type="InterPro" id="IPR014043">
    <property type="entry name" value="Acyl_transferase_dom"/>
</dbReference>
<evidence type="ECO:0000256" key="9">
    <source>
        <dbReference type="SAM" id="MobiDB-lite"/>
    </source>
</evidence>
<keyword evidence="2" id="KW-0597">Phosphoprotein</keyword>
<dbReference type="SUPFAM" id="SSF55048">
    <property type="entry name" value="Probable ACP-binding domain of malonyl-CoA ACP transacylase"/>
    <property type="match status" value="1"/>
</dbReference>
<evidence type="ECO:0000313" key="14">
    <source>
        <dbReference type="Proteomes" id="UP000664521"/>
    </source>
</evidence>
<dbReference type="InterPro" id="IPR020841">
    <property type="entry name" value="PKS_Beta-ketoAc_synthase_dom"/>
</dbReference>
<feature type="domain" description="Ketosynthase family 3 (KS3)" evidence="11">
    <location>
        <begin position="48"/>
        <end position="475"/>
    </location>
</feature>
<dbReference type="EC" id="2.3.1.165" evidence="6"/>
<dbReference type="PROSITE" id="PS52019">
    <property type="entry name" value="PKS_MFAS_DH"/>
    <property type="match status" value="1"/>
</dbReference>
<dbReference type="Proteomes" id="UP000664521">
    <property type="component" value="Unassembled WGS sequence"/>
</dbReference>
<accession>A0A8H3EJ66</accession>
<dbReference type="PROSITE" id="PS00606">
    <property type="entry name" value="KS3_1"/>
    <property type="match status" value="1"/>
</dbReference>
<sequence length="2263" mass="246748">MEDASAGVSRVPSTIFTPHAQDLGPDGQSATPLSILSTDSLLEIENESNEIAIIGYSCRVPGNVNSPSELWSFLLNRGDGSGEIPSHRWDPYRTRQVGNAEILANTTSKGYFLQNLEHFDASFFGLSPREAEQMDPQQRISAETVWEALENAGIPPQSLAGSDTAVFMGVNSDDYSRLLLEDLPNVEAWMGVGTAFCGIPNRISHLLDLLGPSSAVDAACASSLVAVHHGRQALLAKETSLVIAGGVNALIGPGLTRVLDQAGAISSDGRCRSFDESAAGYGRGEGAGIVIMKRLADAQNDGDRILAILKGSAVGADGRTNGIMAPNQFAQERVAKQALKVAGVLPESISYVEAHATSTPLGDPTECAAMTTVYGSGARHSGSGPCYIGSIKPNIGHLEAGAGVMGLIKAIMVLQEGVIPPQANLVTPSSKIDWANSMLKAVMEPTDLPLTRWPRRAAVASYGYGGTVSHAVVEYPSSQRLSISKLSSQPLADTAPVLLLLSAPSSSRLSNIASCLRDYIAAAEDNNTTLVDLQSLAYTLAVKRGHHKFRTAIVAQTQKDAIQRLEEITQNRQNRDTFNSRVLSKQENKGTTWVFSGHGAQWKHMGLSLLADEPAFVEVVKILEPIIEQELGFSATSAITTGDFESTDKIQVLIYVMQVGLAAVLKASGLRPQAVIGHSHGEIAASVVAGALDLEDGALICCARARLIRSVAGLGAMVLVDVPFETVSEELKNRDDVVAAIDSSPGSCVVSGSLEGIESLTVHWRDQGIQVRTVQTDTAFHSPMLQSLVGPLQRALEGAINPVEPRIPLYSTSDLDPRTTKIRDAGYWVQNLIKPVLLNTTIEAAAQDGYRVFLEVSSHPVVCHSISETLSSAKIDDCHVIPTLLRNKDNKKSLLLAFGKLHCVGDSADYKNILPGEWLHDVPGTVWNHQPMWRQVTDPANARAVTHNVHAHVLLGARSSIQGTNTILWQTRLTTTTKPFPGKHPLHNVEIVPAAVLLNTFLSAIPGQSLRNVSLRVPVVVDPPREVQVILQDNSLRIASRLSNHQDDDTVDTASWLVNTTAQASSEGGSDGSATSYHISTIRQRLLHQRLDDSFSIKYLEDAGVSDMGFPWKVIEHYGNENEMFAVVLPDPAKTLSNKSWASILDAATSISSTIFYKDPLLRMPTAIQRVSVLGNESVPETCYIYVEKASATCTANVYILSEAGLVLATLYNLRFAGIEGDLNAKSMDGGLVHRLAWPPAQLNEEPLQFESLLFISSSENPLLKNYTIRMDSLKLSFDTLTEPLPFPDLKNGTVIILVADAADTDEQVYEVSARSCDKLISTVKHVVQTGSRHKIFCITKGVFHGTSAGSLSQAPLHGLARILKSEEPDVFGGLIDVEDYQFPIQAIRYVQGPDVIRIEDTVARNARLRPYLEPSENKTQVAPFRALAHGTYIITGGLGALGLEIASYLAEKGAKRLVLISRRSLPPRRQWDSTADSTEIQRILALEAAGIAIHPLSVDLTAPDASAKLLEGLDALSLPPVLGVVHAAGVLANQLVLEVDQEAFNSVIKPKVQGALALHKAFPPGTLDFMALFSSCGQLLGFTGQASYASGNAFLDTLATHRRNLGDNTVSMMWTSWRGLGMAASTRYIDAELHARGIADVTKEEAFSAWDYIFGHAKDHAVVLRALPIQNDEPSPHPILNDMLVRKPTSSSSGSNTQKTSEKGSRPTTEPEIKEFVGRRITQCVASTLSLPEESVDRHVALTELGMDSVMTVELRSQLQQALKMTVGPTIIWNHPTVHHLVEYFTKEMMKFTEWAQKYGGIFSLKLGSGTAIVLTDRSLVKALIDKKSSIYSNRPASYVSHDLITRGDHTLVMHHGDKWRTFRKLIHQHFQESKCEKQHLKLQNAEAVQMIRDILVAPENLMQHPKRFSNSIVMALLLGVRSSTVNAPHLVELYELMEEWSKVMEAGATPPVDIFPFLKFLPESLFNNWRTRSRNVGRAMDTLYGRMVSRVKTRRLKSGTSESFMDGVLDQQDKLQLSTNELNFLCGVLMEGGSDTASSIILAFIHAMIKYPEVQKKAQHDIDAVVGEERSPVWSDFSNLPYINMIVKETMRWRPVTPLAFPHATSEADTINGFHIPARTTVFLNTYGLHHDPVTTSSPSTFDPTRHASIALRSAAELANSPFYAQRDHYGYGSGRRLCPGIHLAERNLWLAVAKILWAFDIQEIEGKPVDADYGTGYSEGFLCCAKPFEADVRVRGERRGVIEREFESAEREVLGRYESE</sequence>
<dbReference type="Gene3D" id="3.40.47.10">
    <property type="match status" value="1"/>
</dbReference>
<keyword evidence="14" id="KW-1185">Reference proteome</keyword>
<dbReference type="Pfam" id="PF22336">
    <property type="entry name" value="RhiE-like_linker"/>
    <property type="match status" value="1"/>
</dbReference>
<dbReference type="SMART" id="SM00823">
    <property type="entry name" value="PKS_PP"/>
    <property type="match status" value="1"/>
</dbReference>
<dbReference type="GO" id="GO:0004315">
    <property type="term" value="F:3-oxoacyl-[acyl-carrier-protein] synthase activity"/>
    <property type="evidence" value="ECO:0007669"/>
    <property type="project" value="InterPro"/>
</dbReference>
<gene>
    <name evidence="13" type="ORF">HETSPECPRED_003243</name>
</gene>
<evidence type="ECO:0000256" key="4">
    <source>
        <dbReference type="ARBA" id="ARBA00022737"/>
    </source>
</evidence>
<dbReference type="Pfam" id="PF00109">
    <property type="entry name" value="ketoacyl-synt"/>
    <property type="match status" value="1"/>
</dbReference>
<feature type="compositionally biased region" description="Low complexity" evidence="9">
    <location>
        <begin position="1690"/>
        <end position="1700"/>
    </location>
</feature>
<keyword evidence="4" id="KW-0677">Repeat</keyword>
<dbReference type="Pfam" id="PF02801">
    <property type="entry name" value="Ketoacyl-synt_C"/>
    <property type="match status" value="1"/>
</dbReference>
<dbReference type="InterPro" id="IPR049552">
    <property type="entry name" value="PKS_DH_N"/>
</dbReference>
<dbReference type="GO" id="GO:0031177">
    <property type="term" value="F:phosphopantetheine binding"/>
    <property type="evidence" value="ECO:0007669"/>
    <property type="project" value="InterPro"/>
</dbReference>
<dbReference type="SMART" id="SM00825">
    <property type="entry name" value="PKS_KS"/>
    <property type="match status" value="1"/>
</dbReference>
<dbReference type="InterPro" id="IPR016036">
    <property type="entry name" value="Malonyl_transacylase_ACP-bd"/>
</dbReference>
<dbReference type="Gene3D" id="3.40.366.10">
    <property type="entry name" value="Malonyl-Coenzyme A Acyl Carrier Protein, domain 2"/>
    <property type="match status" value="1"/>
</dbReference>
<dbReference type="InterPro" id="IPR050091">
    <property type="entry name" value="PKS_NRPS_Biosynth_Enz"/>
</dbReference>